<dbReference type="PANTHER" id="PTHR38654:SF1">
    <property type="entry name" value="BUCKY BALL"/>
    <property type="match status" value="1"/>
</dbReference>
<feature type="compositionally biased region" description="Gly residues" evidence="1">
    <location>
        <begin position="824"/>
        <end position="834"/>
    </location>
</feature>
<feature type="compositionally biased region" description="Polar residues" evidence="1">
    <location>
        <begin position="14"/>
        <end position="48"/>
    </location>
</feature>
<evidence type="ECO:0000256" key="1">
    <source>
        <dbReference type="SAM" id="MobiDB-lite"/>
    </source>
</evidence>
<dbReference type="GeneTree" id="ENSGT00980000199119"/>
<proteinExistence type="predicted"/>
<evidence type="ECO:0000313" key="3">
    <source>
        <dbReference type="Proteomes" id="UP000472263"/>
    </source>
</evidence>
<dbReference type="Proteomes" id="UP000472263">
    <property type="component" value="Chromosome 17"/>
</dbReference>
<name>A0A668AQG0_9TELE</name>
<accession>A0A668AQG0</accession>
<gene>
    <name evidence="2" type="primary">LOC115375329</name>
</gene>
<feature type="compositionally biased region" description="Polar residues" evidence="1">
    <location>
        <begin position="802"/>
        <end position="812"/>
    </location>
</feature>
<dbReference type="InterPro" id="IPR053309">
    <property type="entry name" value="Balbiani_Body_Formation"/>
</dbReference>
<sequence>MATAECVNRPLPSHSGTNRGNPANSGTSNSEQQGPGLHPSSQDPGLSSQPQPHIPPHPRPFFYMYPAPPPPLLHYQWPMPIPYNPFAGFPGMGYGVVMPPLPPNPYMEAPGYILPHPHIQPVDYRRMLHPQVPAGSAPYQHQNPNRRFRPQYNVPVVRETVNSEVQTEPALTTTIGSYGARSPLASSESGHGTNSTSPSSSNSSTGKQGDTEVENYILPSSNTKENFLINREIQDRGTAKDGFKTPPPASEKIQSHLRTPLEPQKSMVPVCSSSDRENNIITKERRVSFPDILMSWGSSTPPATALKMVDKMLSSSKDQLASSEETEAEHEKMGNVNLTEQKSSPVAVDGKDTKDIDTEHFFSCQEHEAPHKILKLPFTIPDLLSESKKENESAGLVVSLRTCIPSRQWGVSHERLDSLNESQKVPDADQENCNESFPLEKTTEIIPHQMSFSYVQIKRKLNESVWSVESLAPYIPSQDWLVQNGVLEPDVIIEEIAMNDENGGLSTHNDYPIDKVQKERRRSRRFSSDFLPVPTSWLGDQCKVNCHNRFPLASQPNVDVFSTPAEKLDPEKKPDMQCKVHPSQMEGKLKQGPSMEPPVKDSLASPPLMQSEMGSSTEKDADKSGSSEPGANQSLNQKSLIVIEQQEQSPCSPELVEIPLSNPLEGEKSPTIGQLSLHKKEVIMEQKSAVCGNEEASELTIVKLGVKVAYQKLSPSKGDLVDCGVQCSEFQEVNCPCKELKNGTGVRRKSPLKQSDLKKANRPKAAVEANENGYVHKNYKRHGHWRNRQQDRQQTQSNQSNKLFLQDTNQEEAYSGYYSKPGKTKGGNGRNQRY</sequence>
<reference evidence="2" key="1">
    <citation type="submission" date="2019-06" db="EMBL/GenBank/DDBJ databases">
        <authorList>
            <consortium name="Wellcome Sanger Institute Data Sharing"/>
        </authorList>
    </citation>
    <scope>NUCLEOTIDE SEQUENCE [LARGE SCALE GENOMIC DNA]</scope>
</reference>
<organism evidence="2 3">
    <name type="scientific">Myripristis murdjan</name>
    <name type="common">pinecone soldierfish</name>
    <dbReference type="NCBI Taxonomy" id="586833"/>
    <lineage>
        <taxon>Eukaryota</taxon>
        <taxon>Metazoa</taxon>
        <taxon>Chordata</taxon>
        <taxon>Craniata</taxon>
        <taxon>Vertebrata</taxon>
        <taxon>Euteleostomi</taxon>
        <taxon>Actinopterygii</taxon>
        <taxon>Neopterygii</taxon>
        <taxon>Teleostei</taxon>
        <taxon>Neoteleostei</taxon>
        <taxon>Acanthomorphata</taxon>
        <taxon>Holocentriformes</taxon>
        <taxon>Holocentridae</taxon>
        <taxon>Myripristis</taxon>
    </lineage>
</organism>
<dbReference type="PANTHER" id="PTHR38654">
    <property type="entry name" value="BUCKY BALL-RELATED"/>
    <property type="match status" value="1"/>
</dbReference>
<feature type="compositionally biased region" description="Low complexity" evidence="1">
    <location>
        <begin position="792"/>
        <end position="801"/>
    </location>
</feature>
<feature type="region of interest" description="Disordered" evidence="1">
    <location>
        <begin position="1"/>
        <end position="59"/>
    </location>
</feature>
<dbReference type="InParanoid" id="A0A668AQG0"/>
<feature type="compositionally biased region" description="Low complexity" evidence="1">
    <location>
        <begin position="189"/>
        <end position="206"/>
    </location>
</feature>
<feature type="compositionally biased region" description="Basic residues" evidence="1">
    <location>
        <begin position="777"/>
        <end position="787"/>
    </location>
</feature>
<dbReference type="AlphaFoldDB" id="A0A668AQG0"/>
<feature type="region of interest" description="Disordered" evidence="1">
    <location>
        <begin position="744"/>
        <end position="834"/>
    </location>
</feature>
<dbReference type="Ensembl" id="ENSMMDT00005051570.1">
    <property type="protein sequence ID" value="ENSMMDP00005050574.1"/>
    <property type="gene ID" value="ENSMMDG00005022934.1"/>
</dbReference>
<feature type="compositionally biased region" description="Polar residues" evidence="1">
    <location>
        <begin position="161"/>
        <end position="176"/>
    </location>
</feature>
<reference evidence="2" key="2">
    <citation type="submission" date="2025-08" db="UniProtKB">
        <authorList>
            <consortium name="Ensembl"/>
        </authorList>
    </citation>
    <scope>IDENTIFICATION</scope>
</reference>
<feature type="region of interest" description="Disordered" evidence="1">
    <location>
        <begin position="161"/>
        <end position="210"/>
    </location>
</feature>
<protein>
    <submittedName>
        <fullName evidence="2">Uncharacterized protein</fullName>
    </submittedName>
</protein>
<evidence type="ECO:0000313" key="2">
    <source>
        <dbReference type="Ensembl" id="ENSMMDP00005050574.1"/>
    </source>
</evidence>
<feature type="compositionally biased region" description="Basic and acidic residues" evidence="1">
    <location>
        <begin position="566"/>
        <end position="578"/>
    </location>
</feature>
<feature type="region of interest" description="Disordered" evidence="1">
    <location>
        <begin position="561"/>
        <end position="633"/>
    </location>
</feature>
<keyword evidence="3" id="KW-1185">Reference proteome</keyword>
<reference evidence="2" key="3">
    <citation type="submission" date="2025-09" db="UniProtKB">
        <authorList>
            <consortium name="Ensembl"/>
        </authorList>
    </citation>
    <scope>IDENTIFICATION</scope>
</reference>